<dbReference type="PANTHER" id="PTHR47025:SF2">
    <property type="entry name" value="AUTOIMMUNE REGULATOR"/>
    <property type="match status" value="1"/>
</dbReference>
<evidence type="ECO:0000256" key="15">
    <source>
        <dbReference type="SAM" id="MobiDB-lite"/>
    </source>
</evidence>
<evidence type="ECO:0000313" key="20">
    <source>
        <dbReference type="EnsemblPlants" id="OPUNC06G25850.1"/>
    </source>
</evidence>
<dbReference type="GO" id="GO:0016887">
    <property type="term" value="F:ATP hydrolysis activity"/>
    <property type="evidence" value="ECO:0007669"/>
    <property type="project" value="InterPro"/>
</dbReference>
<dbReference type="HOGENOM" id="CLU_002350_0_0_1"/>
<organism evidence="20">
    <name type="scientific">Oryza punctata</name>
    <name type="common">Red rice</name>
    <dbReference type="NCBI Taxonomy" id="4537"/>
    <lineage>
        <taxon>Eukaryota</taxon>
        <taxon>Viridiplantae</taxon>
        <taxon>Streptophyta</taxon>
        <taxon>Embryophyta</taxon>
        <taxon>Tracheophyta</taxon>
        <taxon>Spermatophyta</taxon>
        <taxon>Magnoliopsida</taxon>
        <taxon>Liliopsida</taxon>
        <taxon>Poales</taxon>
        <taxon>Poaceae</taxon>
        <taxon>BOP clade</taxon>
        <taxon>Oryzoideae</taxon>
        <taxon>Oryzeae</taxon>
        <taxon>Oryzinae</taxon>
        <taxon>Oryza</taxon>
    </lineage>
</organism>
<feature type="region of interest" description="Disordered" evidence="15">
    <location>
        <begin position="1104"/>
        <end position="1138"/>
    </location>
</feature>
<evidence type="ECO:0000256" key="8">
    <source>
        <dbReference type="ARBA" id="ARBA00022771"/>
    </source>
</evidence>
<evidence type="ECO:0000256" key="9">
    <source>
        <dbReference type="ARBA" id="ARBA00022833"/>
    </source>
</evidence>
<dbReference type="GO" id="GO:0008270">
    <property type="term" value="F:zinc ion binding"/>
    <property type="evidence" value="ECO:0007669"/>
    <property type="project" value="UniProtKB-KW"/>
</dbReference>
<keyword evidence="9" id="KW-0862">Zinc</keyword>
<feature type="compositionally biased region" description="Polar residues" evidence="15">
    <location>
        <begin position="1290"/>
        <end position="1341"/>
    </location>
</feature>
<feature type="compositionally biased region" description="Basic and acidic residues" evidence="15">
    <location>
        <begin position="336"/>
        <end position="347"/>
    </location>
</feature>
<dbReference type="InterPro" id="IPR032308">
    <property type="entry name" value="TDBD"/>
</dbReference>
<evidence type="ECO:0000256" key="11">
    <source>
        <dbReference type="ARBA" id="ARBA00022989"/>
    </source>
</evidence>
<reference evidence="20" key="1">
    <citation type="submission" date="2015-04" db="UniProtKB">
        <authorList>
            <consortium name="EnsemblPlants"/>
        </authorList>
    </citation>
    <scope>IDENTIFICATION</scope>
</reference>
<dbReference type="FunFam" id="3.40.50.300:FF:000367">
    <property type="entry name" value="ABC transporter G family member 24"/>
    <property type="match status" value="1"/>
</dbReference>
<evidence type="ECO:0000259" key="18">
    <source>
        <dbReference type="PROSITE" id="PS50016"/>
    </source>
</evidence>
<feature type="transmembrane region" description="Helical" evidence="16">
    <location>
        <begin position="804"/>
        <end position="824"/>
    </location>
</feature>
<feature type="region of interest" description="Disordered" evidence="15">
    <location>
        <begin position="1287"/>
        <end position="1342"/>
    </location>
</feature>
<keyword evidence="4" id="KW-0813">Transport</keyword>
<comment type="similarity">
    <text evidence="3">Belongs to the ABC transporter superfamily. ABCG family. Eye pigment precursor importer (TC 3.A.1.204) subfamily.</text>
</comment>
<dbReference type="GO" id="GO:0003682">
    <property type="term" value="F:chromatin binding"/>
    <property type="evidence" value="ECO:0007669"/>
    <property type="project" value="TreeGrafter"/>
</dbReference>
<evidence type="ECO:0008006" key="22">
    <source>
        <dbReference type="Google" id="ProtNLM"/>
    </source>
</evidence>
<feature type="signal peptide" evidence="17">
    <location>
        <begin position="1"/>
        <end position="30"/>
    </location>
</feature>
<dbReference type="Gene3D" id="3.30.40.10">
    <property type="entry name" value="Zinc/RING finger domain, C3HC4 (zinc finger)"/>
    <property type="match status" value="1"/>
</dbReference>
<evidence type="ECO:0000256" key="2">
    <source>
        <dbReference type="ARBA" id="ARBA00004141"/>
    </source>
</evidence>
<dbReference type="InterPro" id="IPR043926">
    <property type="entry name" value="ABCG_dom"/>
</dbReference>
<evidence type="ECO:0000256" key="5">
    <source>
        <dbReference type="ARBA" id="ARBA00022692"/>
    </source>
</evidence>
<dbReference type="InterPro" id="IPR011011">
    <property type="entry name" value="Znf_FYVE_PHD"/>
</dbReference>
<feature type="domain" description="ABC transporter" evidence="19">
    <location>
        <begin position="429"/>
        <end position="682"/>
    </location>
</feature>
<accession>A0A0E0LFZ8</accession>
<dbReference type="GO" id="GO:0005634">
    <property type="term" value="C:nucleus"/>
    <property type="evidence" value="ECO:0007669"/>
    <property type="project" value="UniProtKB-SubCell"/>
</dbReference>
<feature type="transmembrane region" description="Helical" evidence="16">
    <location>
        <begin position="775"/>
        <end position="792"/>
    </location>
</feature>
<keyword evidence="5 16" id="KW-0812">Transmembrane</keyword>
<reference evidence="20" key="2">
    <citation type="submission" date="2018-05" db="EMBL/GenBank/DDBJ databases">
        <title>OpunRS2 (Oryza punctata Reference Sequence Version 2).</title>
        <authorList>
            <person name="Zhang J."/>
            <person name="Kudrna D."/>
            <person name="Lee S."/>
            <person name="Talag J."/>
            <person name="Welchert J."/>
            <person name="Wing R.A."/>
        </authorList>
    </citation>
    <scope>NUCLEOTIDE SEQUENCE [LARGE SCALE GENOMIC DNA]</scope>
</reference>
<evidence type="ECO:0000313" key="21">
    <source>
        <dbReference type="Proteomes" id="UP000026962"/>
    </source>
</evidence>
<feature type="transmembrane region" description="Helical" evidence="16">
    <location>
        <begin position="906"/>
        <end position="922"/>
    </location>
</feature>
<dbReference type="PROSITE" id="PS00211">
    <property type="entry name" value="ABC_TRANSPORTER_1"/>
    <property type="match status" value="1"/>
</dbReference>
<dbReference type="FunFam" id="3.30.40.10:FF:000494">
    <property type="entry name" value="Acyl-CoA N-acyltransferase with RING/FYVE/PHD-type zinc finger domain"/>
    <property type="match status" value="1"/>
</dbReference>
<dbReference type="InterPro" id="IPR003593">
    <property type="entry name" value="AAA+_ATPase"/>
</dbReference>
<dbReference type="CDD" id="cd15539">
    <property type="entry name" value="PHD1_AIRE"/>
    <property type="match status" value="1"/>
</dbReference>
<feature type="region of interest" description="Disordered" evidence="15">
    <location>
        <begin position="311"/>
        <end position="347"/>
    </location>
</feature>
<dbReference type="Gene3D" id="3.40.630.30">
    <property type="match status" value="1"/>
</dbReference>
<dbReference type="Pfam" id="PF00005">
    <property type="entry name" value="ABC_tran"/>
    <property type="match status" value="1"/>
</dbReference>
<dbReference type="GO" id="GO:0042393">
    <property type="term" value="F:histone binding"/>
    <property type="evidence" value="ECO:0007669"/>
    <property type="project" value="TreeGrafter"/>
</dbReference>
<dbReference type="Pfam" id="PF16135">
    <property type="entry name" value="TDBD"/>
    <property type="match status" value="2"/>
</dbReference>
<feature type="transmembrane region" description="Helical" evidence="16">
    <location>
        <begin position="973"/>
        <end position="997"/>
    </location>
</feature>
<dbReference type="EnsemblPlants" id="OPUNC06G25850.1">
    <property type="protein sequence ID" value="OPUNC06G25850.1"/>
    <property type="gene ID" value="OPUNC06G25850"/>
</dbReference>
<evidence type="ECO:0000256" key="6">
    <source>
        <dbReference type="ARBA" id="ARBA00022723"/>
    </source>
</evidence>
<dbReference type="eggNOG" id="KOG0061">
    <property type="taxonomic scope" value="Eukaryota"/>
</dbReference>
<evidence type="ECO:0000256" key="13">
    <source>
        <dbReference type="ARBA" id="ARBA00023242"/>
    </source>
</evidence>
<dbReference type="PROSITE" id="PS50016">
    <property type="entry name" value="ZF_PHD_2"/>
    <property type="match status" value="1"/>
</dbReference>
<feature type="compositionally biased region" description="Basic residues" evidence="15">
    <location>
        <begin position="1041"/>
        <end position="1053"/>
    </location>
</feature>
<feature type="transmembrane region" description="Helical" evidence="16">
    <location>
        <begin position="239"/>
        <end position="261"/>
    </location>
</feature>
<dbReference type="STRING" id="4537.A0A0E0LFZ8"/>
<feature type="compositionally biased region" description="Low complexity" evidence="15">
    <location>
        <begin position="1107"/>
        <end position="1133"/>
    </location>
</feature>
<evidence type="ECO:0000256" key="16">
    <source>
        <dbReference type="SAM" id="Phobius"/>
    </source>
</evidence>
<dbReference type="InterPro" id="IPR027417">
    <property type="entry name" value="P-loop_NTPase"/>
</dbReference>
<dbReference type="Gene3D" id="3.40.50.300">
    <property type="entry name" value="P-loop containing nucleotide triphosphate hydrolases"/>
    <property type="match status" value="1"/>
</dbReference>
<dbReference type="SMART" id="SM00249">
    <property type="entry name" value="PHD"/>
    <property type="match status" value="1"/>
</dbReference>
<feature type="chain" id="PRO_5002366247" description="ABC transporter domain-containing protein" evidence="17">
    <location>
        <begin position="31"/>
        <end position="1763"/>
    </location>
</feature>
<evidence type="ECO:0000256" key="10">
    <source>
        <dbReference type="ARBA" id="ARBA00022840"/>
    </source>
</evidence>
<evidence type="ECO:0000256" key="12">
    <source>
        <dbReference type="ARBA" id="ARBA00023136"/>
    </source>
</evidence>
<dbReference type="SMART" id="SM00382">
    <property type="entry name" value="AAA"/>
    <property type="match status" value="1"/>
</dbReference>
<dbReference type="InterPro" id="IPR003439">
    <property type="entry name" value="ABC_transporter-like_ATP-bd"/>
</dbReference>
<dbReference type="InterPro" id="IPR059153">
    <property type="entry name" value="NSD_PHD-1st"/>
</dbReference>
<dbReference type="InterPro" id="IPR017871">
    <property type="entry name" value="ABC_transporter-like_CS"/>
</dbReference>
<evidence type="ECO:0000256" key="7">
    <source>
        <dbReference type="ARBA" id="ARBA00022741"/>
    </source>
</evidence>
<dbReference type="GO" id="GO:0140359">
    <property type="term" value="F:ABC-type transporter activity"/>
    <property type="evidence" value="ECO:0007669"/>
    <property type="project" value="InterPro"/>
</dbReference>
<dbReference type="Proteomes" id="UP000026962">
    <property type="component" value="Chromosome 6"/>
</dbReference>
<keyword evidence="21" id="KW-1185">Reference proteome</keyword>
<keyword evidence="10" id="KW-0067">ATP-binding</keyword>
<proteinExistence type="inferred from homology"/>
<keyword evidence="17" id="KW-0732">Signal</keyword>
<dbReference type="GO" id="GO:0016020">
    <property type="term" value="C:membrane"/>
    <property type="evidence" value="ECO:0007669"/>
    <property type="project" value="UniProtKB-SubCell"/>
</dbReference>
<dbReference type="PANTHER" id="PTHR47025">
    <property type="entry name" value="AUTOIMMUNE REGULATOR"/>
    <property type="match status" value="1"/>
</dbReference>
<protein>
    <recommendedName>
        <fullName evidence="22">ABC transporter domain-containing protein</fullName>
    </recommendedName>
</protein>
<dbReference type="Pfam" id="PF23011">
    <property type="entry name" value="PHD-1st_NSD"/>
    <property type="match status" value="1"/>
</dbReference>
<dbReference type="InterPro" id="IPR019787">
    <property type="entry name" value="Znf_PHD-finger"/>
</dbReference>
<evidence type="ECO:0000259" key="19">
    <source>
        <dbReference type="PROSITE" id="PS50893"/>
    </source>
</evidence>
<keyword evidence="13" id="KW-0539">Nucleus</keyword>
<dbReference type="Pfam" id="PF23209">
    <property type="entry name" value="IDM1_C"/>
    <property type="match status" value="1"/>
</dbReference>
<dbReference type="InterPro" id="IPR001965">
    <property type="entry name" value="Znf_PHD"/>
</dbReference>
<evidence type="ECO:0000256" key="14">
    <source>
        <dbReference type="PROSITE-ProRule" id="PRU00146"/>
    </source>
</evidence>
<evidence type="ECO:0000256" key="4">
    <source>
        <dbReference type="ARBA" id="ARBA00022448"/>
    </source>
</evidence>
<evidence type="ECO:0000256" key="17">
    <source>
        <dbReference type="SAM" id="SignalP"/>
    </source>
</evidence>
<dbReference type="Pfam" id="PF19055">
    <property type="entry name" value="ABC2_membrane_7"/>
    <property type="match status" value="1"/>
</dbReference>
<keyword evidence="8 14" id="KW-0863">Zinc-finger</keyword>
<dbReference type="SUPFAM" id="SSF55729">
    <property type="entry name" value="Acyl-CoA N-acyltransferases (Nat)"/>
    <property type="match status" value="1"/>
</dbReference>
<dbReference type="PROSITE" id="PS50893">
    <property type="entry name" value="ABC_TRANSPORTER_2"/>
    <property type="match status" value="1"/>
</dbReference>
<evidence type="ECO:0000256" key="3">
    <source>
        <dbReference type="ARBA" id="ARBA00005814"/>
    </source>
</evidence>
<dbReference type="SUPFAM" id="SSF52540">
    <property type="entry name" value="P-loop containing nucleoside triphosphate hydrolases"/>
    <property type="match status" value="1"/>
</dbReference>
<dbReference type="InterPro" id="IPR013083">
    <property type="entry name" value="Znf_RING/FYVE/PHD"/>
</dbReference>
<dbReference type="GO" id="GO:0000977">
    <property type="term" value="F:RNA polymerase II transcription regulatory region sequence-specific DNA binding"/>
    <property type="evidence" value="ECO:0007669"/>
    <property type="project" value="TreeGrafter"/>
</dbReference>
<dbReference type="InterPro" id="IPR019786">
    <property type="entry name" value="Zinc_finger_PHD-type_CS"/>
</dbReference>
<evidence type="ECO:0000256" key="1">
    <source>
        <dbReference type="ARBA" id="ARBA00004123"/>
    </source>
</evidence>
<dbReference type="InterPro" id="IPR056511">
    <property type="entry name" value="IDM1_C"/>
</dbReference>
<comment type="subcellular location">
    <subcellularLocation>
        <location evidence="2">Membrane</location>
        <topology evidence="2">Multi-pass membrane protein</topology>
    </subcellularLocation>
    <subcellularLocation>
        <location evidence="1">Nucleus</location>
    </subcellularLocation>
</comment>
<sequence length="1763" mass="193855">MGMGMGMAALLPLSLLLFAAPVDILRRSLAAQTKGDLASLAAGNPLVANAMNDRLKNLTDAFAQQMGKELHYCIKDTDDEWNIAFNFSSDPTFLSNCMQATDGDLPQRVCTAAEMKFYFESFLDSNGRKNYVRPNKNCNLTSWMDGCEAGWACSAGQDQKINLQDAVNFPSRTIDCRGCCAGFFCPHGLTCMIPCPLGAYCPESTLNKTTGICDPKGSTAQTKCFHKGSCKPNSTNQDITIFGALLVGALSLVLLIIYNFSGQLLTNREKKQAKSREAAARHARETAMARERWKSAKDVAKKHAVGLQSSLSRTFSRKKTLRTHEPSKGAVGTDMEPSKESGEKKSNLTDMMRSLEENPEKGEGFNVEIGEKKKTKGRHAHTQSQIFKYAYGQIEKEKAMEQQNNNLTFSGVISMATDEDIRTRPRIEIAFKDLTLTLKGSKKKLLRSVTGKLMPGRVAAVMGPSGAGKTTFLSAIAGKATGCETTGMVLINGKMEPIRAYKKIIGFVPQDDIVHGNLTVQENLWFNARCRLSADMSKADKVLVVERVIEALGLQAVRDSLVGTVEQRGISGGQRKRVNVGLEMVMEPSVLILDEPTSGLDSSSSLLLLRALRREALEGGLTVYHGPVKKVEEYFAGLGIVVPDRVNPPDYYIDILEGIVKPNANVAVNAKDLPLRWMLHNGYEVPRDMLQSGSDAESSFRGGGDCTPGGDSGQSIAGEVWGNVKDIVGQKKDEYDYNKSSENLSNRCTPGILRQYKYYLGRCGKQRLREARIQGVDYLILGLAGICLGTLAKVSDETFGALGYTYTVIAVSLLCKIGALRSFSLEKIHYWRERASGMSSLAYFMSKDTIDHFNTIIKPIVYLSMFYFFNNPRSSIWENYVVLVALVYCVTGIGYTFAIFFQPGSAQLWSALLPVVLTLIATQQKDTFFANLCYTKWALEGFVIANAQRYSGVWLITRCGSLLKSGYDINDRVLCIIVLAANGVLFRCVAFFCMIWIAPAPAPSMAEDKFVLRSGVRTGLKREFAFAIASQAALSSTLGRTRSRSANSKRPRHRTPDPHDHPPPVLALLAHKDDSPRRITRSMLLKPHHPELLQPRRFTRSLLLKESSPPSNSSSSPSASAATTTTSTSTSTSKMELKMSKKISLTRIPRNLKDLLATGLLEGHPVKYIMRKGKRAVLRGVIKRVGILCSCSSCKGRTVVSPYYFEVHAGSTKKHPSDYIFLENGNNLHDILRACSDATLDMLQSAIQNAIGPAPNKRTFRCQTCKSPFTTLRTGKFALLCDSCLESKGSHNSTRTSKIGWNPTSSPRRSKNESPGSKYCNSSARGSKNASPGVKTTSTGRITRKDKGLHKLAFMSGVLPEGTDVGYYVGGKVSPSQFEAHAGRAARRKPYHNIYMSNGVSLHELSVSLSKGQNMSNRQSDDLCSICLDGGELLLCDSCPRAFHRECVGFTTIPRGTWCCRYCENRQQRESSLAYNHNAIAAGRIDGIDPMEQIFTRSIRIATTPVSGFGGCALCRLHDFSKKKFSARTVLLCDQALPEGAWYCTADCIRISETLKDLLSRGAEPIPSVDVEIIKRKYEQKALNKDGDLDVRWRVLKDKSSADSKLILSKAVAIFHESFDPIIQIATGRDLIPAMVYGRSVRDQDYTGMHCAVLTVGNTVVSAGLFRVMGSEIAELPLVATSRDSQGLGYFQALFGCIEQLLASLKVKHFVLPAADEAESIWTQRFGFVKITQDELHEYLKGGRTTVFQGTSTLHKLVPKLDC</sequence>
<dbReference type="InterPro" id="IPR016181">
    <property type="entry name" value="Acyl_CoA_acyltransferase"/>
</dbReference>
<feature type="domain" description="PHD-type" evidence="18">
    <location>
        <begin position="1421"/>
        <end position="1466"/>
    </location>
</feature>
<dbReference type="GO" id="GO:0005524">
    <property type="term" value="F:ATP binding"/>
    <property type="evidence" value="ECO:0007669"/>
    <property type="project" value="UniProtKB-KW"/>
</dbReference>
<name>A0A0E0LFZ8_ORYPU</name>
<keyword evidence="11 16" id="KW-1133">Transmembrane helix</keyword>
<feature type="transmembrane region" description="Helical" evidence="16">
    <location>
        <begin position="880"/>
        <end position="900"/>
    </location>
</feature>
<feature type="region of interest" description="Disordered" evidence="15">
    <location>
        <begin position="1038"/>
        <end position="1067"/>
    </location>
</feature>
<keyword evidence="7" id="KW-0547">Nucleotide-binding</keyword>
<dbReference type="PROSITE" id="PS01359">
    <property type="entry name" value="ZF_PHD_1"/>
    <property type="match status" value="1"/>
</dbReference>
<keyword evidence="12 16" id="KW-0472">Membrane</keyword>
<dbReference type="SUPFAM" id="SSF57903">
    <property type="entry name" value="FYVE/PHD zinc finger"/>
    <property type="match status" value="1"/>
</dbReference>
<keyword evidence="6" id="KW-0479">Metal-binding</keyword>
<dbReference type="Gramene" id="OPUNC06G25850.1">
    <property type="protein sequence ID" value="OPUNC06G25850.1"/>
    <property type="gene ID" value="OPUNC06G25850"/>
</dbReference>
<dbReference type="GO" id="GO:0045944">
    <property type="term" value="P:positive regulation of transcription by RNA polymerase II"/>
    <property type="evidence" value="ECO:0007669"/>
    <property type="project" value="TreeGrafter"/>
</dbReference>